<dbReference type="Proteomes" id="UP000078356">
    <property type="component" value="Unassembled WGS sequence"/>
</dbReference>
<reference evidence="3 4" key="1">
    <citation type="submission" date="2016-04" db="EMBL/GenBank/DDBJ databases">
        <title>Draft Genome Sequences of Staphylococcus capitis Strain H36, S. capitis Strain H65, S. cohnii Strain H62, S. hominis Strain H69, Mycobacterium iranicum Strain H39, Plantibacter sp. Strain H53, Pseudomonas oryzihabitans Strain H72, and Microbacterium sp. Strain H83, isolated from residential settings.</title>
        <authorList>
            <person name="Lymperopoulou D."/>
            <person name="Adams R.I."/>
            <person name="Lindow S."/>
            <person name="Coil D.A."/>
            <person name="Jospin G."/>
            <person name="Eisen J.A."/>
        </authorList>
    </citation>
    <scope>NUCLEOTIDE SEQUENCE [LARGE SCALE GENOMIC DNA]</scope>
    <source>
        <strain evidence="3 4">H72</strain>
    </source>
</reference>
<keyword evidence="2" id="KW-0812">Transmembrane</keyword>
<feature type="coiled-coil region" evidence="1">
    <location>
        <begin position="124"/>
        <end position="165"/>
    </location>
</feature>
<accession>A0A178LLJ4</accession>
<dbReference type="RefSeq" id="WP_064306846.1">
    <property type="nucleotide sequence ID" value="NZ_LWCR01000002.1"/>
</dbReference>
<evidence type="ECO:0000256" key="2">
    <source>
        <dbReference type="SAM" id="Phobius"/>
    </source>
</evidence>
<name>A0A178LLJ4_9PSED</name>
<feature type="transmembrane region" description="Helical" evidence="2">
    <location>
        <begin position="182"/>
        <end position="201"/>
    </location>
</feature>
<proteinExistence type="predicted"/>
<keyword evidence="2" id="KW-0472">Membrane</keyword>
<protein>
    <submittedName>
        <fullName evidence="3">Serine endopeptidase</fullName>
    </submittedName>
</protein>
<evidence type="ECO:0000313" key="3">
    <source>
        <dbReference type="EMBL" id="OAN31997.1"/>
    </source>
</evidence>
<keyword evidence="1" id="KW-0175">Coiled coil</keyword>
<organism evidence="3 4">
    <name type="scientific">Pseudomonas oryzihabitans</name>
    <dbReference type="NCBI Taxonomy" id="47885"/>
    <lineage>
        <taxon>Bacteria</taxon>
        <taxon>Pseudomonadati</taxon>
        <taxon>Pseudomonadota</taxon>
        <taxon>Gammaproteobacteria</taxon>
        <taxon>Pseudomonadales</taxon>
        <taxon>Pseudomonadaceae</taxon>
        <taxon>Pseudomonas</taxon>
    </lineage>
</organism>
<dbReference type="AlphaFoldDB" id="A0A178LLJ4"/>
<sequence length="358" mass="39822">MGKSLRLSEKWFNRGLWLLALVFAGFLIGLGGTLVGDLPQVERQQGLEDFMDPVATATARGDQRQAHQARRTAQDALDQAQLQQTAAARSYRANRETFDNWLATRQSTQRPEQDAELIARSRALDELKAGERRAEQQVERQEQALLDAEQRANAAERTLASLGESAQSAWLEASQQAELRVFLYRLALTLPLLAVAAWLFVRQRKSTWWPFVWGFIFFALFAFFVELVPYLPSYGGYVRYLVGILLTVLGGRHAIRALQDYRARLALKEAQPDTVRREELHYDTALARLAKGVCPGCERPVDLKDPGIDFCPHCGIGLHDHCGACQTRKSAFAHFCQACGTAARGPVTTPAAPTTAPG</sequence>
<dbReference type="EMBL" id="LWCR01000002">
    <property type="protein sequence ID" value="OAN31997.1"/>
    <property type="molecule type" value="Genomic_DNA"/>
</dbReference>
<keyword evidence="2" id="KW-1133">Transmembrane helix</keyword>
<dbReference type="OrthoDB" id="7255862at2"/>
<comment type="caution">
    <text evidence="3">The sequence shown here is derived from an EMBL/GenBank/DDBJ whole genome shotgun (WGS) entry which is preliminary data.</text>
</comment>
<gene>
    <name evidence="3" type="ORF">A4V15_11230</name>
</gene>
<evidence type="ECO:0000313" key="4">
    <source>
        <dbReference type="Proteomes" id="UP000078356"/>
    </source>
</evidence>
<evidence type="ECO:0000256" key="1">
    <source>
        <dbReference type="SAM" id="Coils"/>
    </source>
</evidence>
<feature type="transmembrane region" description="Helical" evidence="2">
    <location>
        <begin position="237"/>
        <end position="255"/>
    </location>
</feature>
<feature type="transmembrane region" description="Helical" evidence="2">
    <location>
        <begin position="208"/>
        <end position="231"/>
    </location>
</feature>